<feature type="non-terminal residue" evidence="1">
    <location>
        <position position="1"/>
    </location>
</feature>
<dbReference type="GeneID" id="24135767"/>
<organism evidence="1 2">
    <name type="scientific">Saprolegnia parasitica (strain CBS 223.65)</name>
    <dbReference type="NCBI Taxonomy" id="695850"/>
    <lineage>
        <taxon>Eukaryota</taxon>
        <taxon>Sar</taxon>
        <taxon>Stramenopiles</taxon>
        <taxon>Oomycota</taxon>
        <taxon>Saprolegniomycetes</taxon>
        <taxon>Saprolegniales</taxon>
        <taxon>Saprolegniaceae</taxon>
        <taxon>Saprolegnia</taxon>
    </lineage>
</organism>
<keyword evidence="2" id="KW-1185">Reference proteome</keyword>
<dbReference type="KEGG" id="spar:SPRG_13931"/>
<proteinExistence type="predicted"/>
<dbReference type="RefSeq" id="XP_012208601.1">
    <property type="nucleotide sequence ID" value="XM_012353211.1"/>
</dbReference>
<protein>
    <submittedName>
        <fullName evidence="1">Uncharacterized protein</fullName>
    </submittedName>
</protein>
<dbReference type="VEuPathDB" id="FungiDB:SPRG_13931"/>
<dbReference type="AlphaFoldDB" id="A0A067BV76"/>
<reference evidence="1 2" key="1">
    <citation type="journal article" date="2013" name="PLoS Genet.">
        <title>Distinctive expansion of potential virulence genes in the genome of the oomycete fish pathogen Saprolegnia parasitica.</title>
        <authorList>
            <person name="Jiang R.H."/>
            <person name="de Bruijn I."/>
            <person name="Haas B.J."/>
            <person name="Belmonte R."/>
            <person name="Lobach L."/>
            <person name="Christie J."/>
            <person name="van den Ackerveken G."/>
            <person name="Bottin A."/>
            <person name="Bulone V."/>
            <person name="Diaz-Moreno S.M."/>
            <person name="Dumas B."/>
            <person name="Fan L."/>
            <person name="Gaulin E."/>
            <person name="Govers F."/>
            <person name="Grenville-Briggs L.J."/>
            <person name="Horner N.R."/>
            <person name="Levin J.Z."/>
            <person name="Mammella M."/>
            <person name="Meijer H.J."/>
            <person name="Morris P."/>
            <person name="Nusbaum C."/>
            <person name="Oome S."/>
            <person name="Phillips A.J."/>
            <person name="van Rooyen D."/>
            <person name="Rzeszutek E."/>
            <person name="Saraiva M."/>
            <person name="Secombes C.J."/>
            <person name="Seidl M.F."/>
            <person name="Snel B."/>
            <person name="Stassen J.H."/>
            <person name="Sykes S."/>
            <person name="Tripathy S."/>
            <person name="van den Berg H."/>
            <person name="Vega-Arreguin J.C."/>
            <person name="Wawra S."/>
            <person name="Young S.K."/>
            <person name="Zeng Q."/>
            <person name="Dieguez-Uribeondo J."/>
            <person name="Russ C."/>
            <person name="Tyler B.M."/>
            <person name="van West P."/>
        </authorList>
    </citation>
    <scope>NUCLEOTIDE SEQUENCE [LARGE SCALE GENOMIC DNA]</scope>
    <source>
        <strain evidence="1 2">CBS 223.65</strain>
    </source>
</reference>
<evidence type="ECO:0000313" key="2">
    <source>
        <dbReference type="Proteomes" id="UP000030745"/>
    </source>
</evidence>
<evidence type="ECO:0000313" key="1">
    <source>
        <dbReference type="EMBL" id="KDO20720.1"/>
    </source>
</evidence>
<gene>
    <name evidence="1" type="ORF">SPRG_13931</name>
</gene>
<sequence>ARSTSTDTHPYLTPWYPWHLTHMCVTSSLHCASRCFRLETLTTIFDLATPMIFHLVPRTAVSNLTTRTLTSSEKTPLLGTERRRVAACGNLWQNLSTSSLVLAINLS</sequence>
<name>A0A067BV76_SAPPC</name>
<dbReference type="EMBL" id="KK583305">
    <property type="protein sequence ID" value="KDO20720.1"/>
    <property type="molecule type" value="Genomic_DNA"/>
</dbReference>
<dbReference type="Proteomes" id="UP000030745">
    <property type="component" value="Unassembled WGS sequence"/>
</dbReference>
<accession>A0A067BV76</accession>